<reference evidence="1 2" key="1">
    <citation type="submission" date="2021-07" db="EMBL/GenBank/DDBJ databases">
        <authorList>
            <consortium name="Genoscope - CEA"/>
            <person name="William W."/>
        </authorList>
    </citation>
    <scope>NUCLEOTIDE SEQUENCE [LARGE SCALE GENOMIC DNA]</scope>
</reference>
<evidence type="ECO:0000313" key="1">
    <source>
        <dbReference type="EMBL" id="CAG7878854.1"/>
    </source>
</evidence>
<sequence length="88" mass="9549">MKAAAMDLRESMGAWATSRPGLAFQPIGDCRDRGFHGGFHASLFLEAEMAVEVGANIHGGGAAEEAADDRTQTVAFRRLTLMLFRHRS</sequence>
<dbReference type="AlphaFoldDB" id="A0A8D9DNH8"/>
<name>A0A8D9DNH8_BRACM</name>
<evidence type="ECO:0000313" key="2">
    <source>
        <dbReference type="Proteomes" id="UP000694005"/>
    </source>
</evidence>
<accession>A0A8D9DNH8</accession>
<proteinExistence type="predicted"/>
<dbReference type="Gramene" id="A03p01970.2_BraZ1">
    <property type="protein sequence ID" value="A03p01970.2_BraZ1.CDS"/>
    <property type="gene ID" value="A03g01970.2_BraZ1"/>
</dbReference>
<gene>
    <name evidence="1" type="ORF">BRAPAZ1V2_A03P01970.2</name>
</gene>
<dbReference type="Proteomes" id="UP000694005">
    <property type="component" value="Chromosome A03"/>
</dbReference>
<dbReference type="EMBL" id="LS974619">
    <property type="protein sequence ID" value="CAG7878854.1"/>
    <property type="molecule type" value="Genomic_DNA"/>
</dbReference>
<protein>
    <submittedName>
        <fullName evidence="1">Uncharacterized protein</fullName>
    </submittedName>
</protein>
<organism evidence="1 2">
    <name type="scientific">Brassica campestris</name>
    <name type="common">Field mustard</name>
    <dbReference type="NCBI Taxonomy" id="3711"/>
    <lineage>
        <taxon>Eukaryota</taxon>
        <taxon>Viridiplantae</taxon>
        <taxon>Streptophyta</taxon>
        <taxon>Embryophyta</taxon>
        <taxon>Tracheophyta</taxon>
        <taxon>Spermatophyta</taxon>
        <taxon>Magnoliopsida</taxon>
        <taxon>eudicotyledons</taxon>
        <taxon>Gunneridae</taxon>
        <taxon>Pentapetalae</taxon>
        <taxon>rosids</taxon>
        <taxon>malvids</taxon>
        <taxon>Brassicales</taxon>
        <taxon>Brassicaceae</taxon>
        <taxon>Brassiceae</taxon>
        <taxon>Brassica</taxon>
    </lineage>
</organism>